<feature type="domain" description="Rab-GAP TBC" evidence="6">
    <location>
        <begin position="476"/>
        <end position="688"/>
    </location>
</feature>
<proteinExistence type="predicted"/>
<dbReference type="Gene3D" id="1.10.8.270">
    <property type="entry name" value="putative rabgap domain of human tbc1 domain family member 14 like domains"/>
    <property type="match status" value="1"/>
</dbReference>
<dbReference type="SUPFAM" id="SSF47923">
    <property type="entry name" value="Ypt/Rab-GAP domain of gyp1p"/>
    <property type="match status" value="2"/>
</dbReference>
<dbReference type="Proteomes" id="UP000076078">
    <property type="component" value="Unassembled WGS sequence"/>
</dbReference>
<keyword evidence="3" id="KW-0963">Cytoplasm</keyword>
<keyword evidence="4" id="KW-0597">Phosphoprotein</keyword>
<feature type="compositionally biased region" description="Polar residues" evidence="5">
    <location>
        <begin position="187"/>
        <end position="198"/>
    </location>
</feature>
<feature type="region of interest" description="Disordered" evidence="5">
    <location>
        <begin position="293"/>
        <end position="312"/>
    </location>
</feature>
<dbReference type="EMBL" id="LODT01000051">
    <property type="protein sequence ID" value="KYQ88488.1"/>
    <property type="molecule type" value="Genomic_DNA"/>
</dbReference>
<gene>
    <name evidence="7" type="ORF">DLAC_11202</name>
</gene>
<dbReference type="SMART" id="SM00164">
    <property type="entry name" value="TBC"/>
    <property type="match status" value="1"/>
</dbReference>
<dbReference type="GO" id="GO:0005737">
    <property type="term" value="C:cytoplasm"/>
    <property type="evidence" value="ECO:0007669"/>
    <property type="project" value="UniProtKB-SubCell"/>
</dbReference>
<evidence type="ECO:0000259" key="6">
    <source>
        <dbReference type="PROSITE" id="PS50086"/>
    </source>
</evidence>
<feature type="compositionally biased region" description="Polar residues" evidence="5">
    <location>
        <begin position="358"/>
        <end position="390"/>
    </location>
</feature>
<dbReference type="Gene3D" id="2.30.29.230">
    <property type="match status" value="1"/>
</dbReference>
<protein>
    <submittedName>
        <fullName evidence="7">RabGAP/TBC domain-containing protein</fullName>
    </submittedName>
</protein>
<accession>A0A151Z3G7</accession>
<dbReference type="PANTHER" id="PTHR22957">
    <property type="entry name" value="TBC1 DOMAIN FAMILY MEMBER GTPASE-ACTIVATING PROTEIN"/>
    <property type="match status" value="1"/>
</dbReference>
<feature type="compositionally biased region" description="Polar residues" evidence="5">
    <location>
        <begin position="293"/>
        <end position="306"/>
    </location>
</feature>
<comment type="subcellular location">
    <subcellularLocation>
        <location evidence="1">Cytoplasm</location>
    </subcellularLocation>
</comment>
<reference evidence="7 8" key="1">
    <citation type="submission" date="2015-12" db="EMBL/GenBank/DDBJ databases">
        <title>Dictyostelia acquired genes for synthesis and detection of signals that induce cell-type specialization by lateral gene transfer from prokaryotes.</title>
        <authorList>
            <person name="Gloeckner G."/>
            <person name="Schaap P."/>
        </authorList>
    </citation>
    <scope>NUCLEOTIDE SEQUENCE [LARGE SCALE GENOMIC DNA]</scope>
    <source>
        <strain evidence="7 8">TK</strain>
    </source>
</reference>
<keyword evidence="2" id="KW-0343">GTPase activation</keyword>
<dbReference type="AlphaFoldDB" id="A0A151Z3G7"/>
<dbReference type="OrthoDB" id="10264062at2759"/>
<evidence type="ECO:0000313" key="7">
    <source>
        <dbReference type="EMBL" id="KYQ88488.1"/>
    </source>
</evidence>
<dbReference type="PANTHER" id="PTHR22957:SF502">
    <property type="entry name" value="SMALL G PROTEIN SIGNALING MODULATOR 2-RELATED"/>
    <property type="match status" value="1"/>
</dbReference>
<sequence>MNVTNLNRVLFSKQNVFIYPPEIEKGLNGTISISSIDKGSIYLMWTPLPSNEQEDAIQSATSPSPSPSTSLNSSRNIEILDNWNVKVHVKELKSIKKYTPTIGTPYIILNTKKNITVPPFFFEQGGVRELLKSLGSIIQLKKSSLDSNIFNVVDFSDPLQRSISSINLSDELHFGDTEEHDEDDSHGQNQQTESNSLRKAQIIVPQNNNNNSGGSNGNSPKISYTPPRSISPPISIGIGGNSNLLPPTMSPSSVGGSGFSMSPTSKLLSSSMGSDSGNDSDISSFNMLKSSSNAVLSTSPNSNLPNKRTLKKEKSSNIFDNFAKISQLAKSAQKNIFEETGKKIDNHFRNLLNKDTKPNQSTSSILGANLANSGTGQSGNSLSNSISPQKNTGGNSSSNYNSIFEQLNDSMNSLGSSMDYFTPFNISSSNFSVELTLNRKECNPLSPSEWYSYFDEEGRICLANQQILLKKIFYGGVDDSIRKEVWPYLLHYYPFDSTYSSRDVLKFEKSQEYFTIKRQWQSISCEQESRFSKYTSRKQLIRKDVIRTDRLHPMYQGDDDQNPNLQLLNDILLTYSFYNFDIGYVQGMSDLLSPILSVMENEVDSFWCLKGMMDRLESNFHKDQNGMHTQLSTLAKLLKFIDVELFNHIDSHDGSNMYFFFQSILICFKREFHFQDVKTLWEILWSNYLTKQLPIFMCLAILLQERNIILEADMSFDQILKLINQKAGKMDLDEILIDSESLVKYFIVKQINVPDQSLLSLKESVSTFY</sequence>
<dbReference type="Pfam" id="PF12068">
    <property type="entry name" value="PH_RBD"/>
    <property type="match status" value="1"/>
</dbReference>
<evidence type="ECO:0000256" key="1">
    <source>
        <dbReference type="ARBA" id="ARBA00004496"/>
    </source>
</evidence>
<evidence type="ECO:0000313" key="8">
    <source>
        <dbReference type="Proteomes" id="UP000076078"/>
    </source>
</evidence>
<feature type="compositionally biased region" description="Low complexity" evidence="5">
    <location>
        <begin position="260"/>
        <end position="284"/>
    </location>
</feature>
<dbReference type="InterPro" id="IPR021935">
    <property type="entry name" value="SGSM1/2_RBD"/>
</dbReference>
<keyword evidence="8" id="KW-1185">Reference proteome</keyword>
<dbReference type="InParanoid" id="A0A151Z3G7"/>
<dbReference type="FunCoup" id="A0A151Z3G7">
    <property type="interactions" value="63"/>
</dbReference>
<feature type="region of interest" description="Disordered" evidence="5">
    <location>
        <begin position="176"/>
        <end position="285"/>
    </location>
</feature>
<evidence type="ECO:0000256" key="5">
    <source>
        <dbReference type="SAM" id="MobiDB-lite"/>
    </source>
</evidence>
<feature type="compositionally biased region" description="Low complexity" evidence="5">
    <location>
        <begin position="207"/>
        <end position="219"/>
    </location>
</feature>
<feature type="compositionally biased region" description="Low complexity" evidence="5">
    <location>
        <begin position="226"/>
        <end position="236"/>
    </location>
</feature>
<feature type="region of interest" description="Disordered" evidence="5">
    <location>
        <begin position="54"/>
        <end position="73"/>
    </location>
</feature>
<feature type="region of interest" description="Disordered" evidence="5">
    <location>
        <begin position="352"/>
        <end position="399"/>
    </location>
</feature>
<dbReference type="GO" id="GO:0005096">
    <property type="term" value="F:GTPase activator activity"/>
    <property type="evidence" value="ECO:0007669"/>
    <property type="project" value="UniProtKB-KW"/>
</dbReference>
<comment type="caution">
    <text evidence="7">The sequence shown here is derived from an EMBL/GenBank/DDBJ whole genome shotgun (WGS) entry which is preliminary data.</text>
</comment>
<dbReference type="InterPro" id="IPR035969">
    <property type="entry name" value="Rab-GAP_TBC_sf"/>
</dbReference>
<dbReference type="OMA" id="NRKECNP"/>
<evidence type="ECO:0000256" key="4">
    <source>
        <dbReference type="ARBA" id="ARBA00022553"/>
    </source>
</evidence>
<dbReference type="Gene3D" id="1.10.472.80">
    <property type="entry name" value="Ypt/Rab-GAP domain of gyp1p, domain 3"/>
    <property type="match status" value="1"/>
</dbReference>
<name>A0A151Z3G7_TIELA</name>
<organism evidence="7 8">
    <name type="scientific">Tieghemostelium lacteum</name>
    <name type="common">Slime mold</name>
    <name type="synonym">Dictyostelium lacteum</name>
    <dbReference type="NCBI Taxonomy" id="361077"/>
    <lineage>
        <taxon>Eukaryota</taxon>
        <taxon>Amoebozoa</taxon>
        <taxon>Evosea</taxon>
        <taxon>Eumycetozoa</taxon>
        <taxon>Dictyostelia</taxon>
        <taxon>Dictyosteliales</taxon>
        <taxon>Raperosteliaceae</taxon>
        <taxon>Tieghemostelium</taxon>
    </lineage>
</organism>
<feature type="compositionally biased region" description="Low complexity" evidence="5">
    <location>
        <begin position="59"/>
        <end position="73"/>
    </location>
</feature>
<dbReference type="PROSITE" id="PS50086">
    <property type="entry name" value="TBC_RABGAP"/>
    <property type="match status" value="1"/>
</dbReference>
<dbReference type="FunFam" id="1.10.8.270:FF:000005">
    <property type="entry name" value="TBC1 domain family member 15"/>
    <property type="match status" value="1"/>
</dbReference>
<evidence type="ECO:0000256" key="3">
    <source>
        <dbReference type="ARBA" id="ARBA00022490"/>
    </source>
</evidence>
<evidence type="ECO:0000256" key="2">
    <source>
        <dbReference type="ARBA" id="ARBA00022468"/>
    </source>
</evidence>
<dbReference type="STRING" id="361077.A0A151Z3G7"/>
<dbReference type="Pfam" id="PF00566">
    <property type="entry name" value="RabGAP-TBC"/>
    <property type="match status" value="1"/>
</dbReference>
<dbReference type="InterPro" id="IPR000195">
    <property type="entry name" value="Rab-GAP-TBC_dom"/>
</dbReference>